<dbReference type="EMBL" id="NGJN01000004">
    <property type="protein sequence ID" value="OZV68526.1"/>
    <property type="molecule type" value="Genomic_DNA"/>
</dbReference>
<evidence type="ECO:0008006" key="4">
    <source>
        <dbReference type="Google" id="ProtNLM"/>
    </source>
</evidence>
<keyword evidence="1" id="KW-1133">Transmembrane helix</keyword>
<dbReference type="RefSeq" id="WP_094968291.1">
    <property type="nucleotide sequence ID" value="NZ_NGJN01000004.1"/>
</dbReference>
<gene>
    <name evidence="2" type="ORF">CA834_08615</name>
</gene>
<dbReference type="OrthoDB" id="1466970at2"/>
<protein>
    <recommendedName>
        <fullName evidence="4">DUF4258 domain-containing protein</fullName>
    </recommendedName>
</protein>
<feature type="transmembrane region" description="Helical" evidence="1">
    <location>
        <begin position="7"/>
        <end position="25"/>
    </location>
</feature>
<accession>A0A265UT97</accession>
<evidence type="ECO:0000313" key="2">
    <source>
        <dbReference type="EMBL" id="OZV68526.1"/>
    </source>
</evidence>
<evidence type="ECO:0000313" key="3">
    <source>
        <dbReference type="Proteomes" id="UP000216840"/>
    </source>
</evidence>
<organism evidence="2 3">
    <name type="scientific">Winogradskyella aurantia</name>
    <dbReference type="NCBI Taxonomy" id="1915063"/>
    <lineage>
        <taxon>Bacteria</taxon>
        <taxon>Pseudomonadati</taxon>
        <taxon>Bacteroidota</taxon>
        <taxon>Flavobacteriia</taxon>
        <taxon>Flavobacteriales</taxon>
        <taxon>Flavobacteriaceae</taxon>
        <taxon>Winogradskyella</taxon>
    </lineage>
</organism>
<keyword evidence="3" id="KW-1185">Reference proteome</keyword>
<sequence>MKFTQRLGYYLGGFGIGLIILMFFLNGKNASCDYGPNARTVKNISSKPIIYSSRASDFITAYQLDSATVVNLIKYGNVNFTKSKTHLDSCKIYYIENSYKNKALELQIQNCDTIAAILNIDYNSDVNR</sequence>
<evidence type="ECO:0000256" key="1">
    <source>
        <dbReference type="SAM" id="Phobius"/>
    </source>
</evidence>
<dbReference type="AlphaFoldDB" id="A0A265UT97"/>
<reference evidence="2 3" key="1">
    <citation type="submission" date="2017-05" db="EMBL/GenBank/DDBJ databases">
        <title>The draft genome sequence of Idiomarina salinarum WNB302.</title>
        <authorList>
            <person name="Sun Y."/>
            <person name="Chen B."/>
            <person name="Du Z."/>
        </authorList>
    </citation>
    <scope>NUCLEOTIDE SEQUENCE [LARGE SCALE GENOMIC DNA]</scope>
    <source>
        <strain evidence="2 3">WNB302</strain>
    </source>
</reference>
<keyword evidence="1" id="KW-0812">Transmembrane</keyword>
<proteinExistence type="predicted"/>
<dbReference type="Proteomes" id="UP000216840">
    <property type="component" value="Unassembled WGS sequence"/>
</dbReference>
<comment type="caution">
    <text evidence="2">The sequence shown here is derived from an EMBL/GenBank/DDBJ whole genome shotgun (WGS) entry which is preliminary data.</text>
</comment>
<keyword evidence="1" id="KW-0472">Membrane</keyword>
<name>A0A265UT97_9FLAO</name>